<dbReference type="AlphaFoldDB" id="V4A425"/>
<dbReference type="Proteomes" id="UP000030746">
    <property type="component" value="Unassembled WGS sequence"/>
</dbReference>
<dbReference type="Pfam" id="PF01344">
    <property type="entry name" value="Kelch_1"/>
    <property type="match status" value="1"/>
</dbReference>
<dbReference type="GeneID" id="20240236"/>
<name>V4A425_LOTGI</name>
<dbReference type="KEGG" id="lgi:LOTGIDRAFT_166011"/>
<dbReference type="Gene3D" id="2.120.10.80">
    <property type="entry name" value="Kelch-type beta propeller"/>
    <property type="match status" value="1"/>
</dbReference>
<accession>V4A425</accession>
<sequence>MDTSSDWETYPFTCFWSQLKSTNQNPRTRIKHATCIHGNHVYMSGGKDATKPLKDFWKFDLKSEEWEEVVTKGLEIGHLQGHTLSSYQRLILVFGGEFSNSYDCASLFIYNPDLNHLRRYIGDGSNQPTGRREHTSIIYNDKLYIYGGFNDMKGSIGELWQYSIDEEEWQLLPQPTRNHPGSRHAHTACLHGNSMWIFGGMSDLTVKNDLWQYNFVLQKWFQHKLLNGPPSLSGHSSVIVGSNMLIIGGVRHGQISSDIWSLHIDSLTWSKIEQDNTAALPPLTQQSVIAVSSSKSQTTSQNNRTASVPQLQRKKIRASQYSLPERPKTSPQNIHSTSVNFHNKIFPVDDNRIEEFQLSTLDSLKGVNSHCDIVHFPHIDEKPLLNDSLGNISVGVDNCANDISEMNDFSTQDKVKKHNNSKRFSKKSEEHNFYDLCSKCKISENYSQPTAKHNNVYRSYCALCSQPLRHSRHESDITVEDLEHLDKEIKKHGDTLSNSFKDMQEQQNFLENIELKDFKPGGCSAFGRCDVISMCNHCHSSHVCCRGDGQSGGSVEDSFMTSNVVSIATQTDINEGRNYTATEQKYLYQSALDDGDSGIDDENNCAVNDKVEVLVFGGKSVTRNTVEVSPITVWKLTIPY</sequence>
<dbReference type="RefSeq" id="XP_009061305.1">
    <property type="nucleotide sequence ID" value="XM_009063057.1"/>
</dbReference>
<evidence type="ECO:0000256" key="1">
    <source>
        <dbReference type="ARBA" id="ARBA00022441"/>
    </source>
</evidence>
<dbReference type="HOGENOM" id="CLU_427800_0_0_1"/>
<dbReference type="EMBL" id="KB202793">
    <property type="protein sequence ID" value="ESO87991.1"/>
    <property type="molecule type" value="Genomic_DNA"/>
</dbReference>
<evidence type="ECO:0000256" key="3">
    <source>
        <dbReference type="SAM" id="MobiDB-lite"/>
    </source>
</evidence>
<dbReference type="OMA" id="MEWSVAV"/>
<protein>
    <submittedName>
        <fullName evidence="4">Uncharacterized protein</fullName>
    </submittedName>
</protein>
<reference evidence="4 5" key="1">
    <citation type="journal article" date="2013" name="Nature">
        <title>Insights into bilaterian evolution from three spiralian genomes.</title>
        <authorList>
            <person name="Simakov O."/>
            <person name="Marletaz F."/>
            <person name="Cho S.J."/>
            <person name="Edsinger-Gonzales E."/>
            <person name="Havlak P."/>
            <person name="Hellsten U."/>
            <person name="Kuo D.H."/>
            <person name="Larsson T."/>
            <person name="Lv J."/>
            <person name="Arendt D."/>
            <person name="Savage R."/>
            <person name="Osoegawa K."/>
            <person name="de Jong P."/>
            <person name="Grimwood J."/>
            <person name="Chapman J.A."/>
            <person name="Shapiro H."/>
            <person name="Aerts A."/>
            <person name="Otillar R.P."/>
            <person name="Terry A.Y."/>
            <person name="Boore J.L."/>
            <person name="Grigoriev I.V."/>
            <person name="Lindberg D.R."/>
            <person name="Seaver E.C."/>
            <person name="Weisblat D.A."/>
            <person name="Putnam N.H."/>
            <person name="Rokhsar D.S."/>
        </authorList>
    </citation>
    <scope>NUCLEOTIDE SEQUENCE [LARGE SCALE GENOMIC DNA]</scope>
</reference>
<dbReference type="InterPro" id="IPR015915">
    <property type="entry name" value="Kelch-typ_b-propeller"/>
</dbReference>
<feature type="region of interest" description="Disordered" evidence="3">
    <location>
        <begin position="291"/>
        <end position="314"/>
    </location>
</feature>
<gene>
    <name evidence="4" type="ORF">LOTGIDRAFT_166011</name>
</gene>
<dbReference type="SUPFAM" id="SSF117281">
    <property type="entry name" value="Kelch motif"/>
    <property type="match status" value="1"/>
</dbReference>
<evidence type="ECO:0000313" key="4">
    <source>
        <dbReference type="EMBL" id="ESO87991.1"/>
    </source>
</evidence>
<dbReference type="Pfam" id="PF24681">
    <property type="entry name" value="Kelch_KLHDC2_KLHL20_DRC7"/>
    <property type="match status" value="1"/>
</dbReference>
<dbReference type="OrthoDB" id="432528at2759"/>
<evidence type="ECO:0000313" key="5">
    <source>
        <dbReference type="Proteomes" id="UP000030746"/>
    </source>
</evidence>
<dbReference type="PANTHER" id="PTHR46093">
    <property type="entry name" value="ACYL-COA-BINDING DOMAIN-CONTAINING PROTEIN 5"/>
    <property type="match status" value="1"/>
</dbReference>
<keyword evidence="2" id="KW-0677">Repeat</keyword>
<organism evidence="4 5">
    <name type="scientific">Lottia gigantea</name>
    <name type="common">Giant owl limpet</name>
    <dbReference type="NCBI Taxonomy" id="225164"/>
    <lineage>
        <taxon>Eukaryota</taxon>
        <taxon>Metazoa</taxon>
        <taxon>Spiralia</taxon>
        <taxon>Lophotrochozoa</taxon>
        <taxon>Mollusca</taxon>
        <taxon>Gastropoda</taxon>
        <taxon>Patellogastropoda</taxon>
        <taxon>Lottioidea</taxon>
        <taxon>Lottiidae</taxon>
        <taxon>Lottia</taxon>
    </lineage>
</organism>
<proteinExistence type="predicted"/>
<dbReference type="InterPro" id="IPR006652">
    <property type="entry name" value="Kelch_1"/>
</dbReference>
<keyword evidence="5" id="KW-1185">Reference proteome</keyword>
<dbReference type="PANTHER" id="PTHR46093:SF18">
    <property type="entry name" value="FIBRONECTIN TYPE-III DOMAIN-CONTAINING PROTEIN"/>
    <property type="match status" value="1"/>
</dbReference>
<dbReference type="CTD" id="20240236"/>
<evidence type="ECO:0000256" key="2">
    <source>
        <dbReference type="ARBA" id="ARBA00022737"/>
    </source>
</evidence>
<keyword evidence="1" id="KW-0880">Kelch repeat</keyword>
<feature type="compositionally biased region" description="Low complexity" evidence="3">
    <location>
        <begin position="292"/>
        <end position="303"/>
    </location>
</feature>